<organism evidence="1 2">
    <name type="scientific">Micromonospora pisi</name>
    <dbReference type="NCBI Taxonomy" id="589240"/>
    <lineage>
        <taxon>Bacteria</taxon>
        <taxon>Bacillati</taxon>
        <taxon>Actinomycetota</taxon>
        <taxon>Actinomycetes</taxon>
        <taxon>Micromonosporales</taxon>
        <taxon>Micromonosporaceae</taxon>
        <taxon>Micromonospora</taxon>
    </lineage>
</organism>
<sequence length="336" mass="38267">MSALLQRALGVHVDPCEGDPVARRLTAAAARRDWPAVREIFDGVTDLDDRSFYAEVVSVVPGVEKWLSAVIRDEPYDATALVLYGYRMTVLAWKARGNTGGEHVTRQGWRKFFERLRIAEEALDQVILKDPDNVTARYGMMITSRGLQFGVAETRRRFDEIVSRHPGHLRAHQQLLQQLCTKWGGSHAAMYAFARESMNRAPAGSPLGSLVAMAHLEYWLHTSGSTGRLDFRLNTRHFRTPKVRAELREALDRSVRHPDYQRRPGWARVHNEFATALVLAGERSAAAEQFRTIGPHLTRVPWIYLTALVPWQWSSRGYRSLAYLLSPLDRQSRPDR</sequence>
<protein>
    <recommendedName>
        <fullName evidence="3">DUF4034 domain-containing protein</fullName>
    </recommendedName>
</protein>
<dbReference type="InterPro" id="IPR011990">
    <property type="entry name" value="TPR-like_helical_dom_sf"/>
</dbReference>
<dbReference type="Proteomes" id="UP000277671">
    <property type="component" value="Unassembled WGS sequence"/>
</dbReference>
<dbReference type="EMBL" id="RBKT01000001">
    <property type="protein sequence ID" value="RKR89383.1"/>
    <property type="molecule type" value="Genomic_DNA"/>
</dbReference>
<dbReference type="Gene3D" id="1.25.40.10">
    <property type="entry name" value="Tetratricopeptide repeat domain"/>
    <property type="match status" value="1"/>
</dbReference>
<gene>
    <name evidence="1" type="ORF">BDK92_3728</name>
</gene>
<keyword evidence="2" id="KW-1185">Reference proteome</keyword>
<comment type="caution">
    <text evidence="1">The sequence shown here is derived from an EMBL/GenBank/DDBJ whole genome shotgun (WGS) entry which is preliminary data.</text>
</comment>
<evidence type="ECO:0000313" key="1">
    <source>
        <dbReference type="EMBL" id="RKR89383.1"/>
    </source>
</evidence>
<evidence type="ECO:0008006" key="3">
    <source>
        <dbReference type="Google" id="ProtNLM"/>
    </source>
</evidence>
<proteinExistence type="predicted"/>
<dbReference type="AlphaFoldDB" id="A0A495JKD6"/>
<dbReference type="RefSeq" id="WP_121157832.1">
    <property type="nucleotide sequence ID" value="NZ_RBKT01000001.1"/>
</dbReference>
<name>A0A495JKD6_9ACTN</name>
<accession>A0A495JKD6</accession>
<reference evidence="1" key="1">
    <citation type="submission" date="2018-10" db="EMBL/GenBank/DDBJ databases">
        <title>Sequencing the genomes of 1000 actinobacteria strains.</title>
        <authorList>
            <person name="Klenk H.-P."/>
        </authorList>
    </citation>
    <scope>NUCLEOTIDE SEQUENCE [LARGE SCALE GENOMIC DNA]</scope>
    <source>
        <strain evidence="1">DSM 45175</strain>
    </source>
</reference>
<dbReference type="OrthoDB" id="7171245at2"/>
<evidence type="ECO:0000313" key="2">
    <source>
        <dbReference type="Proteomes" id="UP000277671"/>
    </source>
</evidence>